<evidence type="ECO:0000256" key="4">
    <source>
        <dbReference type="ARBA" id="ARBA00022786"/>
    </source>
</evidence>
<reference evidence="9" key="1">
    <citation type="submission" date="2017-02" db="UniProtKB">
        <authorList>
            <consortium name="WormBaseParasite"/>
        </authorList>
    </citation>
    <scope>IDENTIFICATION</scope>
</reference>
<evidence type="ECO:0000256" key="5">
    <source>
        <dbReference type="PIRNR" id="PIRNR039099"/>
    </source>
</evidence>
<dbReference type="InterPro" id="IPR035985">
    <property type="entry name" value="Ubiquitin-activating_enz"/>
</dbReference>
<accession>A0A0R3WCQ7</accession>
<dbReference type="InterPro" id="IPR030667">
    <property type="entry name" value="APP-BP1"/>
</dbReference>
<gene>
    <name evidence="7" type="ORF">TASK_LOCUS8503</name>
</gene>
<dbReference type="Pfam" id="PF00899">
    <property type="entry name" value="ThiF"/>
    <property type="match status" value="1"/>
</dbReference>
<feature type="domain" description="THIF-type NAD/FAD binding fold" evidence="6">
    <location>
        <begin position="12"/>
        <end position="562"/>
    </location>
</feature>
<dbReference type="PANTHER" id="PTHR10953">
    <property type="entry name" value="UBIQUITIN-ACTIVATING ENZYME E1"/>
    <property type="match status" value="1"/>
</dbReference>
<evidence type="ECO:0000313" key="7">
    <source>
        <dbReference type="EMBL" id="VDK40440.1"/>
    </source>
</evidence>
<evidence type="ECO:0000313" key="9">
    <source>
        <dbReference type="WBParaSite" id="TASK_0000850201-mRNA-1"/>
    </source>
</evidence>
<dbReference type="STRING" id="60517.A0A0R3WCQ7"/>
<reference evidence="7 8" key="2">
    <citation type="submission" date="2018-11" db="EMBL/GenBank/DDBJ databases">
        <authorList>
            <consortium name="Pathogen Informatics"/>
        </authorList>
    </citation>
    <scope>NUCLEOTIDE SEQUENCE [LARGE SCALE GENOMIC DNA]</scope>
</reference>
<dbReference type="InterPro" id="IPR045886">
    <property type="entry name" value="ThiF/MoeB/HesA"/>
</dbReference>
<keyword evidence="4 5" id="KW-0833">Ubl conjugation pathway</keyword>
<evidence type="ECO:0000256" key="1">
    <source>
        <dbReference type="ARBA" id="ARBA00005032"/>
    </source>
</evidence>
<dbReference type="SUPFAM" id="SSF69572">
    <property type="entry name" value="Activating enzymes of the ubiquitin-like proteins"/>
    <property type="match status" value="1"/>
</dbReference>
<keyword evidence="8" id="KW-1185">Reference proteome</keyword>
<dbReference type="InterPro" id="IPR000594">
    <property type="entry name" value="ThiF_NAD_FAD-bd"/>
</dbReference>
<dbReference type="WBParaSite" id="TASK_0000850201-mRNA-1">
    <property type="protein sequence ID" value="TASK_0000850201-mRNA-1"/>
    <property type="gene ID" value="TASK_0000850201"/>
</dbReference>
<comment type="pathway">
    <text evidence="1 5">Protein modification; protein neddylation.</text>
</comment>
<dbReference type="PANTHER" id="PTHR10953:SF29">
    <property type="entry name" value="NEDD8-ACTIVATING ENZYME E1 REGULATORY SUBUNIT"/>
    <property type="match status" value="1"/>
</dbReference>
<dbReference type="GO" id="GO:0019781">
    <property type="term" value="F:NEDD8 activating enzyme activity"/>
    <property type="evidence" value="ECO:0007669"/>
    <property type="project" value="UniProtKB-UniRule"/>
</dbReference>
<dbReference type="Proteomes" id="UP000282613">
    <property type="component" value="Unassembled WGS sequence"/>
</dbReference>
<dbReference type="EMBL" id="UYRS01018817">
    <property type="protein sequence ID" value="VDK40440.1"/>
    <property type="molecule type" value="Genomic_DNA"/>
</dbReference>
<comment type="similarity">
    <text evidence="2 5">Belongs to the ubiquitin-activating E1 family. ULA1 subfamily.</text>
</comment>
<organism evidence="9">
    <name type="scientific">Taenia asiatica</name>
    <name type="common">Asian tapeworm</name>
    <dbReference type="NCBI Taxonomy" id="60517"/>
    <lineage>
        <taxon>Eukaryota</taxon>
        <taxon>Metazoa</taxon>
        <taxon>Spiralia</taxon>
        <taxon>Lophotrochozoa</taxon>
        <taxon>Platyhelminthes</taxon>
        <taxon>Cestoda</taxon>
        <taxon>Eucestoda</taxon>
        <taxon>Cyclophyllidea</taxon>
        <taxon>Taeniidae</taxon>
        <taxon>Taenia</taxon>
    </lineage>
</organism>
<evidence type="ECO:0000256" key="3">
    <source>
        <dbReference type="ARBA" id="ARBA00015407"/>
    </source>
</evidence>
<dbReference type="GO" id="GO:0045116">
    <property type="term" value="P:protein neddylation"/>
    <property type="evidence" value="ECO:0007669"/>
    <property type="project" value="UniProtKB-UniRule"/>
</dbReference>
<dbReference type="GO" id="GO:0005737">
    <property type="term" value="C:cytoplasm"/>
    <property type="evidence" value="ECO:0007669"/>
    <property type="project" value="TreeGrafter"/>
</dbReference>
<dbReference type="PIRSF" id="PIRSF039099">
    <property type="entry name" value="APP-BP1"/>
    <property type="match status" value="1"/>
</dbReference>
<dbReference type="UniPathway" id="UPA00885"/>
<sequence>MSPMTLSREQRYDRQLRLWGDRGQEKLGNANVCVLGANAVGSELLKNLVLPGIGGFTIVDDAIVTKKDLGSNFFVTSSSIGKPRAQVVTEWLSEMNTEVRGKFLVENLDDLIENDPAFFLGFDAIVYTNILESQLLRISRIVSQAHIPIIICVSVGFIGLLRVSVQEHAIIESHPDSTKPDFRLDNPPEAFVRLVNDPENDLDSLPASQLSQVPWLIIIYKFLSHFQRKNGRFPSSYSDKQEIRRLINAAADSLLEKCRSRGEAIEPNFELLNFQEASRAVNTAISTTKIPPEVLQIFEDCRCQCYGSSDDQVTLDRSSKSTRSAGNLTMSSFWKMAGALKEYTMNEGGGNLPLRGDLPDMTSSSSRYLKLLATYREAAETAVEHLASRLSHVGLKALSFMDELRLEDVRLLARNAAYLRVIKCRSLEEELKLSPARSDDLHLIPAQEENDAMLWYFMLRGAASFYSEHGRWPGSPCGTSNPTAATAEGGDHQFSPHIVELDMPCLRGHVNRVLTASGVAVNRVSDDFVHEMCRFGGGEVHSVAAFMGGIAAQEVIKLVTHQFVPICQPLIYNAITQRVTLLEF</sequence>
<dbReference type="Gene3D" id="3.40.50.720">
    <property type="entry name" value="NAD(P)-binding Rossmann-like Domain"/>
    <property type="match status" value="2"/>
</dbReference>
<dbReference type="OrthoDB" id="1708823at2759"/>
<name>A0A0R3WCQ7_TAEAS</name>
<evidence type="ECO:0000313" key="8">
    <source>
        <dbReference type="Proteomes" id="UP000282613"/>
    </source>
</evidence>
<proteinExistence type="inferred from homology"/>
<evidence type="ECO:0000256" key="2">
    <source>
        <dbReference type="ARBA" id="ARBA00006868"/>
    </source>
</evidence>
<protein>
    <recommendedName>
        <fullName evidence="3 5">NEDD8-activating enzyme E1 regulatory subunit</fullName>
    </recommendedName>
</protein>
<dbReference type="AlphaFoldDB" id="A0A0R3WCQ7"/>
<evidence type="ECO:0000259" key="6">
    <source>
        <dbReference type="Pfam" id="PF00899"/>
    </source>
</evidence>